<proteinExistence type="predicted"/>
<protein>
    <recommendedName>
        <fullName evidence="3">Alpha/beta hydrolase</fullName>
    </recommendedName>
</protein>
<evidence type="ECO:0000313" key="1">
    <source>
        <dbReference type="EMBL" id="EFH11560.1"/>
    </source>
</evidence>
<sequence length="51" mass="5098">LETARALAALPGLRVGFRRVEGETHGSMVPAAVADALALASGRMPAGSPPT</sequence>
<organism evidence="1 2">
    <name type="scientific">Pseudoroseomonas cervicalis ATCC 49957</name>
    <dbReference type="NCBI Taxonomy" id="525371"/>
    <lineage>
        <taxon>Bacteria</taxon>
        <taxon>Pseudomonadati</taxon>
        <taxon>Pseudomonadota</taxon>
        <taxon>Alphaproteobacteria</taxon>
        <taxon>Acetobacterales</taxon>
        <taxon>Roseomonadaceae</taxon>
        <taxon>Roseomonas</taxon>
    </lineage>
</organism>
<accession>D5RMA6</accession>
<keyword evidence="2" id="KW-1185">Reference proteome</keyword>
<comment type="caution">
    <text evidence="1">The sequence shown here is derived from an EMBL/GenBank/DDBJ whole genome shotgun (WGS) entry which is preliminary data.</text>
</comment>
<evidence type="ECO:0000313" key="2">
    <source>
        <dbReference type="Proteomes" id="UP000005324"/>
    </source>
</evidence>
<gene>
    <name evidence="1" type="ORF">HMPREF0731_2217</name>
</gene>
<dbReference type="EMBL" id="ADVL01000356">
    <property type="protein sequence ID" value="EFH11560.1"/>
    <property type="molecule type" value="Genomic_DNA"/>
</dbReference>
<dbReference type="AlphaFoldDB" id="D5RMA6"/>
<dbReference type="HOGENOM" id="CLU_3111335_0_0_5"/>
<name>D5RMA6_9PROT</name>
<feature type="non-terminal residue" evidence="1">
    <location>
        <position position="1"/>
    </location>
</feature>
<reference evidence="1 2" key="1">
    <citation type="submission" date="2010-04" db="EMBL/GenBank/DDBJ databases">
        <authorList>
            <person name="Qin X."/>
            <person name="Bachman B."/>
            <person name="Battles P."/>
            <person name="Bell A."/>
            <person name="Bess C."/>
            <person name="Bickham C."/>
            <person name="Chaboub L."/>
            <person name="Chen D."/>
            <person name="Coyle M."/>
            <person name="Deiros D.R."/>
            <person name="Dinh H."/>
            <person name="Forbes L."/>
            <person name="Fowler G."/>
            <person name="Francisco L."/>
            <person name="Fu Q."/>
            <person name="Gubbala S."/>
            <person name="Hale W."/>
            <person name="Han Y."/>
            <person name="Hemphill L."/>
            <person name="Highlander S.K."/>
            <person name="Hirani K."/>
            <person name="Hogues M."/>
            <person name="Jackson L."/>
            <person name="Jakkamsetti A."/>
            <person name="Javaid M."/>
            <person name="Jiang H."/>
            <person name="Korchina V."/>
            <person name="Kovar C."/>
            <person name="Lara F."/>
            <person name="Lee S."/>
            <person name="Mata R."/>
            <person name="Mathew T."/>
            <person name="Moen C."/>
            <person name="Morales K."/>
            <person name="Munidasa M."/>
            <person name="Nazareth L."/>
            <person name="Ngo R."/>
            <person name="Nguyen L."/>
            <person name="Okwuonu G."/>
            <person name="Ongeri F."/>
            <person name="Patil S."/>
            <person name="Petrosino J."/>
            <person name="Pham C."/>
            <person name="Pham P."/>
            <person name="Pu L.-L."/>
            <person name="Puazo M."/>
            <person name="Raj R."/>
            <person name="Reid J."/>
            <person name="Rouhana J."/>
            <person name="Saada N."/>
            <person name="Shang Y."/>
            <person name="Simmons D."/>
            <person name="Thornton R."/>
            <person name="Warren J."/>
            <person name="Weissenberger G."/>
            <person name="Zhang J."/>
            <person name="Zhang L."/>
            <person name="Zhou C."/>
            <person name="Zhu D."/>
            <person name="Muzny D."/>
            <person name="Worley K."/>
            <person name="Gibbs R."/>
        </authorList>
    </citation>
    <scope>NUCLEOTIDE SEQUENCE [LARGE SCALE GENOMIC DNA]</scope>
    <source>
        <strain evidence="1 2">ATCC 49957</strain>
    </source>
</reference>
<dbReference type="Proteomes" id="UP000005324">
    <property type="component" value="Unassembled WGS sequence"/>
</dbReference>
<evidence type="ECO:0008006" key="3">
    <source>
        <dbReference type="Google" id="ProtNLM"/>
    </source>
</evidence>